<dbReference type="Proteomes" id="UP000836402">
    <property type="component" value="Unassembled WGS sequence"/>
</dbReference>
<comment type="catalytic activity">
    <reaction evidence="1 13">
        <text>alpha-D-galactose 1-phosphate + UDP-alpha-D-glucose = alpha-D-glucose 1-phosphate + UDP-alpha-D-galactose</text>
        <dbReference type="Rhea" id="RHEA:13989"/>
        <dbReference type="ChEBI" id="CHEBI:58336"/>
        <dbReference type="ChEBI" id="CHEBI:58601"/>
        <dbReference type="ChEBI" id="CHEBI:58885"/>
        <dbReference type="ChEBI" id="CHEBI:66914"/>
        <dbReference type="EC" id="2.7.7.12"/>
    </reaction>
</comment>
<evidence type="ECO:0000256" key="11">
    <source>
        <dbReference type="ARBA" id="ARBA00023144"/>
    </source>
</evidence>
<dbReference type="GO" id="GO:0005737">
    <property type="term" value="C:cytoplasm"/>
    <property type="evidence" value="ECO:0007669"/>
    <property type="project" value="TreeGrafter"/>
</dbReference>
<reference evidence="16" key="3">
    <citation type="submission" date="2020-10" db="EMBL/GenBank/DDBJ databases">
        <authorList>
            <person name="Sedaghatjoo S."/>
        </authorList>
    </citation>
    <scope>NUCLEOTIDE SEQUENCE</scope>
    <source>
        <strain evidence="16">AZH3</strain>
    </source>
</reference>
<evidence type="ECO:0000259" key="15">
    <source>
        <dbReference type="Pfam" id="PF02744"/>
    </source>
</evidence>
<dbReference type="Pfam" id="PF02744">
    <property type="entry name" value="GalP_UDP_tr_C"/>
    <property type="match status" value="2"/>
</dbReference>
<dbReference type="EMBL" id="LWDD02000731">
    <property type="protein sequence ID" value="KAE8256878.1"/>
    <property type="molecule type" value="Genomic_DNA"/>
</dbReference>
<gene>
    <name evidence="17" type="ORF">A4X03_0g4966</name>
    <name evidence="16" type="ORF">JKIAZH3_G7834</name>
</gene>
<evidence type="ECO:0000256" key="10">
    <source>
        <dbReference type="ARBA" id="ARBA00022833"/>
    </source>
</evidence>
<dbReference type="EC" id="2.7.7.12" evidence="5 13"/>
<evidence type="ECO:0000313" key="16">
    <source>
        <dbReference type="EMBL" id="CAD6948081.1"/>
    </source>
</evidence>
<comment type="caution">
    <text evidence="17">The sequence shown here is derived from an EMBL/GenBank/DDBJ whole genome shotgun (WGS) entry which is preliminary data.</text>
</comment>
<feature type="domain" description="Galactose-1-phosphate uridyl transferase C-terminal" evidence="15">
    <location>
        <begin position="253"/>
        <end position="333"/>
    </location>
</feature>
<dbReference type="CDD" id="cd00608">
    <property type="entry name" value="GalT"/>
    <property type="match status" value="1"/>
</dbReference>
<accession>A0A177VBU6</accession>
<evidence type="ECO:0000256" key="1">
    <source>
        <dbReference type="ARBA" id="ARBA00001107"/>
    </source>
</evidence>
<dbReference type="GO" id="GO:0008108">
    <property type="term" value="F:UDP-glucose:hexose-1-phosphate uridylyltransferase activity"/>
    <property type="evidence" value="ECO:0007669"/>
    <property type="project" value="UniProtKB-EC"/>
</dbReference>
<comment type="pathway">
    <text evidence="3 13">Carbohydrate metabolism; galactose metabolism.</text>
</comment>
<dbReference type="InterPro" id="IPR019779">
    <property type="entry name" value="GalP_UDPtransf1_His-AS"/>
</dbReference>
<keyword evidence="7 13" id="KW-0808">Transferase</keyword>
<dbReference type="GO" id="GO:0033499">
    <property type="term" value="P:galactose catabolic process via UDP-galactose, Leloir pathway"/>
    <property type="evidence" value="ECO:0007669"/>
    <property type="project" value="TreeGrafter"/>
</dbReference>
<evidence type="ECO:0000256" key="6">
    <source>
        <dbReference type="ARBA" id="ARBA00016340"/>
    </source>
</evidence>
<dbReference type="InterPro" id="IPR005849">
    <property type="entry name" value="GalP_Utransf_N"/>
</dbReference>
<keyword evidence="12 13" id="KW-0119">Carbohydrate metabolism</keyword>
<keyword evidence="11 13" id="KW-0299">Galactose metabolism</keyword>
<dbReference type="PANTHER" id="PTHR11943">
    <property type="entry name" value="GALACTOSE-1-PHOSPHATE URIDYLYLTRANSFERASE"/>
    <property type="match status" value="1"/>
</dbReference>
<dbReference type="PANTHER" id="PTHR11943:SF1">
    <property type="entry name" value="GALACTOSE-1-PHOSPHATE URIDYLYLTRANSFERASE"/>
    <property type="match status" value="1"/>
</dbReference>
<dbReference type="Pfam" id="PF01087">
    <property type="entry name" value="GalP_UDP_transf"/>
    <property type="match status" value="1"/>
</dbReference>
<comment type="cofactor">
    <cofactor evidence="2">
        <name>Zn(2+)</name>
        <dbReference type="ChEBI" id="CHEBI:29105"/>
    </cofactor>
</comment>
<dbReference type="InterPro" id="IPR001937">
    <property type="entry name" value="GalP_UDPtransf1"/>
</dbReference>
<evidence type="ECO:0000256" key="13">
    <source>
        <dbReference type="RuleBase" id="RU000506"/>
    </source>
</evidence>
<dbReference type="UniPathway" id="UPA00214"/>
<reference evidence="17" key="1">
    <citation type="submission" date="2016-04" db="EMBL/GenBank/DDBJ databases">
        <authorList>
            <person name="Nguyen H.D."/>
            <person name="Kesanakurti P."/>
            <person name="Cullis J."/>
            <person name="Levesque C.A."/>
            <person name="Hambleton S."/>
        </authorList>
    </citation>
    <scope>NUCLEOTIDE SEQUENCE</scope>
    <source>
        <strain evidence="17">DAOMC 238032</strain>
    </source>
</reference>
<keyword evidence="10" id="KW-0862">Zinc</keyword>
<dbReference type="AlphaFoldDB" id="A0A177VBU6"/>
<evidence type="ECO:0000256" key="8">
    <source>
        <dbReference type="ARBA" id="ARBA00022695"/>
    </source>
</evidence>
<dbReference type="Proteomes" id="UP000077671">
    <property type="component" value="Unassembled WGS sequence"/>
</dbReference>
<feature type="domain" description="Galactose-1-phosphate uridyl transferase N-terminal" evidence="14">
    <location>
        <begin position="6"/>
        <end position="201"/>
    </location>
</feature>
<evidence type="ECO:0000256" key="9">
    <source>
        <dbReference type="ARBA" id="ARBA00022723"/>
    </source>
</evidence>
<comment type="similarity">
    <text evidence="4 13">Belongs to the galactose-1-phosphate uridylyltransferase type 1 family.</text>
</comment>
<dbReference type="InterPro" id="IPR005850">
    <property type="entry name" value="GalP_Utransf_C"/>
</dbReference>
<evidence type="ECO:0000313" key="19">
    <source>
        <dbReference type="Proteomes" id="UP000836402"/>
    </source>
</evidence>
<evidence type="ECO:0000256" key="3">
    <source>
        <dbReference type="ARBA" id="ARBA00004947"/>
    </source>
</evidence>
<keyword evidence="19" id="KW-1185">Reference proteome</keyword>
<dbReference type="Gene3D" id="3.30.428.10">
    <property type="entry name" value="HIT-like"/>
    <property type="match status" value="2"/>
</dbReference>
<feature type="domain" description="Galactose-1-phosphate uridyl transferase C-terminal" evidence="15">
    <location>
        <begin position="371"/>
        <end position="425"/>
    </location>
</feature>
<proteinExistence type="inferred from homology"/>
<name>A0A177VBU6_9BASI</name>
<evidence type="ECO:0000256" key="7">
    <source>
        <dbReference type="ARBA" id="ARBA00022679"/>
    </source>
</evidence>
<evidence type="ECO:0000256" key="2">
    <source>
        <dbReference type="ARBA" id="ARBA00001947"/>
    </source>
</evidence>
<dbReference type="PROSITE" id="PS00117">
    <property type="entry name" value="GAL_P_UDP_TRANSF_I"/>
    <property type="match status" value="1"/>
</dbReference>
<dbReference type="NCBIfam" id="TIGR00209">
    <property type="entry name" value="galT_1"/>
    <property type="match status" value="1"/>
</dbReference>
<keyword evidence="8 13" id="KW-0548">Nucleotidyltransferase</keyword>
<dbReference type="GO" id="GO:0008270">
    <property type="term" value="F:zinc ion binding"/>
    <property type="evidence" value="ECO:0007669"/>
    <property type="project" value="InterPro"/>
</dbReference>
<evidence type="ECO:0000313" key="18">
    <source>
        <dbReference type="Proteomes" id="UP000077671"/>
    </source>
</evidence>
<dbReference type="SUPFAM" id="SSF54197">
    <property type="entry name" value="HIT-like"/>
    <property type="match status" value="2"/>
</dbReference>
<organism evidence="17 18">
    <name type="scientific">Tilletia caries</name>
    <name type="common">wheat bunt fungus</name>
    <dbReference type="NCBI Taxonomy" id="13290"/>
    <lineage>
        <taxon>Eukaryota</taxon>
        <taxon>Fungi</taxon>
        <taxon>Dikarya</taxon>
        <taxon>Basidiomycota</taxon>
        <taxon>Ustilaginomycotina</taxon>
        <taxon>Exobasidiomycetes</taxon>
        <taxon>Tilletiales</taxon>
        <taxon>Tilletiaceae</taxon>
        <taxon>Tilletia</taxon>
    </lineage>
</organism>
<evidence type="ECO:0000256" key="5">
    <source>
        <dbReference type="ARBA" id="ARBA00012384"/>
    </source>
</evidence>
<evidence type="ECO:0000259" key="14">
    <source>
        <dbReference type="Pfam" id="PF01087"/>
    </source>
</evidence>
<evidence type="ECO:0000313" key="17">
    <source>
        <dbReference type="EMBL" id="KAE8256878.1"/>
    </source>
</evidence>
<dbReference type="InterPro" id="IPR036265">
    <property type="entry name" value="HIT-like_sf"/>
</dbReference>
<evidence type="ECO:0000256" key="12">
    <source>
        <dbReference type="ARBA" id="ARBA00023277"/>
    </source>
</evidence>
<keyword evidence="9 13" id="KW-0479">Metal-binding</keyword>
<evidence type="ECO:0000256" key="4">
    <source>
        <dbReference type="ARBA" id="ARBA00010951"/>
    </source>
</evidence>
<protein>
    <recommendedName>
        <fullName evidence="6 13">Galactose-1-phosphate uridylyltransferase</fullName>
        <ecNumber evidence="5 13">2.7.7.12</ecNumber>
    </recommendedName>
</protein>
<sequence length="445" mass="50020">MSLPTFDETEHPHRRWNPLTQSWVLCSPHRTKRPWQGAQEALPPSNLPTHDPQCYLCPGNTRATGESNDAYTSTFIFKNDYAALLPTETAARDEEEGQEAQPSFIKLQPARGACYVICFHPVHNLTLAQMGTTPALARTNLLPIIQTWTRLYGTQIPSEMTTGQERGLPLRYMQIFENKGQAMGCSNPHPHGQVWALDYIPLEPLRTLRSLREYALDPSSKTIRDKAFGKPSLLLDYAAWELTNRPPTPYSPQISSRILHTNAHFLALVPYWAIWPYEVLILPTQRQMASLVEMSAIEQEALAEVLGWVTKALDNLFRCSFPYSMGIHQRPVPLGLLEDGKVQVLGEGEGEGGESVRPWLEGGDEAVELGQYAQFHIHFYPPLLRSATVRKFLVGFEMLGEPQRDLTPEQAAARIRVAAEGPHYLETLEASRSGQTADKEEQQAK</sequence>
<reference evidence="17" key="2">
    <citation type="journal article" date="2019" name="IMA Fungus">
        <title>Genome sequencing and comparison of five Tilletia species to identify candidate genes for the detection of regulated species infecting wheat.</title>
        <authorList>
            <person name="Nguyen H.D.T."/>
            <person name="Sultana T."/>
            <person name="Kesanakurti P."/>
            <person name="Hambleton S."/>
        </authorList>
    </citation>
    <scope>NUCLEOTIDE SEQUENCE</scope>
    <source>
        <strain evidence="17">DAOMC 238032</strain>
    </source>
</reference>
<dbReference type="EMBL" id="CAJHJG010005172">
    <property type="protein sequence ID" value="CAD6948081.1"/>
    <property type="molecule type" value="Genomic_DNA"/>
</dbReference>